<keyword evidence="3" id="KW-0143">Chaperone</keyword>
<dbReference type="SUPFAM" id="SSF52540">
    <property type="entry name" value="P-loop containing nucleoside triphosphate hydrolases"/>
    <property type="match status" value="2"/>
</dbReference>
<accession>A0A5C5XFU5</accession>
<dbReference type="GO" id="GO:0006508">
    <property type="term" value="P:proteolysis"/>
    <property type="evidence" value="ECO:0007669"/>
    <property type="project" value="UniProtKB-KW"/>
</dbReference>
<evidence type="ECO:0000256" key="1">
    <source>
        <dbReference type="ARBA" id="ARBA00022741"/>
    </source>
</evidence>
<organism evidence="6 7">
    <name type="scientific">Rubinisphaera italica</name>
    <dbReference type="NCBI Taxonomy" id="2527969"/>
    <lineage>
        <taxon>Bacteria</taxon>
        <taxon>Pseudomonadati</taxon>
        <taxon>Planctomycetota</taxon>
        <taxon>Planctomycetia</taxon>
        <taxon>Planctomycetales</taxon>
        <taxon>Planctomycetaceae</taxon>
        <taxon>Rubinisphaera</taxon>
    </lineage>
</organism>
<evidence type="ECO:0000256" key="3">
    <source>
        <dbReference type="ARBA" id="ARBA00023186"/>
    </source>
</evidence>
<protein>
    <submittedName>
        <fullName evidence="6">Putative ATP-dependent Clp protease ATP-binding subunit</fullName>
    </submittedName>
</protein>
<dbReference type="GO" id="GO:0005737">
    <property type="term" value="C:cytoplasm"/>
    <property type="evidence" value="ECO:0007669"/>
    <property type="project" value="TreeGrafter"/>
</dbReference>
<dbReference type="Gene3D" id="3.40.50.300">
    <property type="entry name" value="P-loop containing nucleotide triphosphate hydrolases"/>
    <property type="match status" value="2"/>
</dbReference>
<dbReference type="SMART" id="SM01086">
    <property type="entry name" value="ClpB_D2-small"/>
    <property type="match status" value="1"/>
</dbReference>
<evidence type="ECO:0000313" key="7">
    <source>
        <dbReference type="Proteomes" id="UP000316095"/>
    </source>
</evidence>
<dbReference type="InterPro" id="IPR027417">
    <property type="entry name" value="P-loop_NTPase"/>
</dbReference>
<evidence type="ECO:0000313" key="6">
    <source>
        <dbReference type="EMBL" id="TWT61233.1"/>
    </source>
</evidence>
<dbReference type="Pfam" id="PF10431">
    <property type="entry name" value="ClpB_D2-small"/>
    <property type="match status" value="1"/>
</dbReference>
<evidence type="ECO:0000256" key="2">
    <source>
        <dbReference type="ARBA" id="ARBA00022840"/>
    </source>
</evidence>
<dbReference type="CDD" id="cd19499">
    <property type="entry name" value="RecA-like_ClpB_Hsp104-like"/>
    <property type="match status" value="1"/>
</dbReference>
<keyword evidence="7" id="KW-1185">Reference proteome</keyword>
<dbReference type="RefSeq" id="WP_146503252.1">
    <property type="nucleotide sequence ID" value="NZ_SJPG01000001.1"/>
</dbReference>
<dbReference type="GO" id="GO:0008233">
    <property type="term" value="F:peptidase activity"/>
    <property type="evidence" value="ECO:0007669"/>
    <property type="project" value="UniProtKB-KW"/>
</dbReference>
<dbReference type="AlphaFoldDB" id="A0A5C5XFU5"/>
<dbReference type="GO" id="GO:0034605">
    <property type="term" value="P:cellular response to heat"/>
    <property type="evidence" value="ECO:0007669"/>
    <property type="project" value="TreeGrafter"/>
</dbReference>
<keyword evidence="6" id="KW-0645">Protease</keyword>
<feature type="domain" description="AAA+ ATPase" evidence="4">
    <location>
        <begin position="317"/>
        <end position="485"/>
    </location>
</feature>
<dbReference type="Gene3D" id="3.30.70.1660">
    <property type="match status" value="1"/>
</dbReference>
<comment type="caution">
    <text evidence="6">The sequence shown here is derived from an EMBL/GenBank/DDBJ whole genome shotgun (WGS) entry which is preliminary data.</text>
</comment>
<dbReference type="InterPro" id="IPR003593">
    <property type="entry name" value="AAA+_ATPase"/>
</dbReference>
<dbReference type="GO" id="GO:0005524">
    <property type="term" value="F:ATP binding"/>
    <property type="evidence" value="ECO:0007669"/>
    <property type="project" value="UniProtKB-KW"/>
</dbReference>
<evidence type="ECO:0000259" key="5">
    <source>
        <dbReference type="SMART" id="SM01086"/>
    </source>
</evidence>
<dbReference type="SMART" id="SM00382">
    <property type="entry name" value="AAA"/>
    <property type="match status" value="2"/>
</dbReference>
<dbReference type="InterPro" id="IPR003959">
    <property type="entry name" value="ATPase_AAA_core"/>
</dbReference>
<dbReference type="Gene3D" id="1.10.8.60">
    <property type="match status" value="1"/>
</dbReference>
<dbReference type="PANTHER" id="PTHR11638:SF18">
    <property type="entry name" value="HEAT SHOCK PROTEIN 104"/>
    <property type="match status" value="1"/>
</dbReference>
<dbReference type="InterPro" id="IPR001270">
    <property type="entry name" value="ClpA/B"/>
</dbReference>
<dbReference type="PANTHER" id="PTHR11638">
    <property type="entry name" value="ATP-DEPENDENT CLP PROTEASE"/>
    <property type="match status" value="1"/>
</dbReference>
<gene>
    <name evidence="6" type="primary">clpC_1</name>
    <name evidence="6" type="ORF">Pan54_19680</name>
</gene>
<keyword evidence="1" id="KW-0547">Nucleotide-binding</keyword>
<dbReference type="InterPro" id="IPR019489">
    <property type="entry name" value="Clp_ATPase_C"/>
</dbReference>
<feature type="domain" description="Clp ATPase C-terminal" evidence="5">
    <location>
        <begin position="484"/>
        <end position="575"/>
    </location>
</feature>
<dbReference type="InterPro" id="IPR045853">
    <property type="entry name" value="Pep_chain_release_fac_I_sf"/>
</dbReference>
<feature type="domain" description="AAA+ ATPase" evidence="4">
    <location>
        <begin position="50"/>
        <end position="295"/>
    </location>
</feature>
<dbReference type="SUPFAM" id="SSF75620">
    <property type="entry name" value="Release factor"/>
    <property type="match status" value="1"/>
</dbReference>
<proteinExistence type="predicted"/>
<dbReference type="OrthoDB" id="9803641at2"/>
<dbReference type="InterPro" id="IPR050130">
    <property type="entry name" value="ClpA_ClpB"/>
</dbReference>
<dbReference type="EMBL" id="SJPG01000001">
    <property type="protein sequence ID" value="TWT61233.1"/>
    <property type="molecule type" value="Genomic_DNA"/>
</dbReference>
<dbReference type="Proteomes" id="UP000316095">
    <property type="component" value="Unassembled WGS sequence"/>
</dbReference>
<evidence type="ECO:0000259" key="4">
    <source>
        <dbReference type="SMART" id="SM00382"/>
    </source>
</evidence>
<reference evidence="6 7" key="1">
    <citation type="submission" date="2019-02" db="EMBL/GenBank/DDBJ databases">
        <title>Deep-cultivation of Planctomycetes and their phenomic and genomic characterization uncovers novel biology.</title>
        <authorList>
            <person name="Wiegand S."/>
            <person name="Jogler M."/>
            <person name="Boedeker C."/>
            <person name="Pinto D."/>
            <person name="Vollmers J."/>
            <person name="Rivas-Marin E."/>
            <person name="Kohn T."/>
            <person name="Peeters S.H."/>
            <person name="Heuer A."/>
            <person name="Rast P."/>
            <person name="Oberbeckmann S."/>
            <person name="Bunk B."/>
            <person name="Jeske O."/>
            <person name="Meyerdierks A."/>
            <person name="Storesund J.E."/>
            <person name="Kallscheuer N."/>
            <person name="Luecker S."/>
            <person name="Lage O.M."/>
            <person name="Pohl T."/>
            <person name="Merkel B.J."/>
            <person name="Hornburger P."/>
            <person name="Mueller R.-W."/>
            <person name="Bruemmer F."/>
            <person name="Labrenz M."/>
            <person name="Spormann A.M."/>
            <person name="Op Den Camp H."/>
            <person name="Overmann J."/>
            <person name="Amann R."/>
            <person name="Jetten M.S.M."/>
            <person name="Mascher T."/>
            <person name="Medema M.H."/>
            <person name="Devos D.P."/>
            <person name="Kaster A.-K."/>
            <person name="Ovreas L."/>
            <person name="Rohde M."/>
            <person name="Galperin M.Y."/>
            <person name="Jogler C."/>
        </authorList>
    </citation>
    <scope>NUCLEOTIDE SEQUENCE [LARGE SCALE GENOMIC DNA]</scope>
    <source>
        <strain evidence="6 7">Pan54</strain>
    </source>
</reference>
<dbReference type="PRINTS" id="PR00300">
    <property type="entry name" value="CLPPROTEASEA"/>
</dbReference>
<sequence length="921" mass="103621">MSSELSGSDYSLLESLGTILTDSAVLSKLPRAWHREKLVQDLREILLEENARCAVLTGESGAGKTALIYELAHQLVEQDTGWTIVQITPTEFLKGTRYLGEWETQLSNLLQVISKPNKVILYIPALHEITTVGRSSSSDNNVASALIPHIEQGKIVILGESSEEELQEGFAANPALKRLFQQITLKAADDELTKQIACEVIEEVDLKPTSAFVDRVFELSEFSQAGLENPGRIVGLLRQVLANRTEGNELPSDQEILSVIEKSTGVSTHLLDDQIPLNLKEVRAFFEEKVIGQPEAVNAAVDIVTLIKSRLTDPGKPYGVMLFVGPTGVGKTEMARSLAEYCFGDAKRLSRIDMSEFATYDGFERLNGGKGRAGVLTTIVRKQPFSIILLDEIEKAHLNVYDLCLQIFDAGRLSDGQGKTADFRRSIIIMTSNVGGQISEEPSFGFGQNEQQESLDTEIHRELGHTFRPEFINRIDRVVVFRPLTKDTAEKIARLEVDRVLQRSGVTGRNLTVKIAPNVFPLLLREGYSRTFGARPLKRVIERLLLMPLARKLVTGKVPSDSIIHLSARQRQISIEVESPIKDDEQVPEPFQIAELDELDRIRERVQDLREQSMGWSARKTNLLARTAIPGFWDNREEAEFISDQIHRLETAAKKLDYLWRLADRKATRKLGQDDLATLEIRTQLLEMFHQDSESPLFGDVYLSISVLNRKGDSQGGLLRVAAMYKSWARRFKLKCEVISDQLTDSPMNDSVILHISGLGATAYLLEENGIHELTRRSSDMNEKLRERIQVEVLPADVLNPDISSDDISFDVQTLHDVTGRLIQRPQWNARFVHEPSMISLRVHSDGTRQSLEERFVPLMKSYVSAYQSRGPIDEGRIIRIYETGSTGVVRDRRTGIRSGRVDKIFRGHLDRFLRLPEINS</sequence>
<name>A0A5C5XFU5_9PLAN</name>
<dbReference type="GO" id="GO:0016887">
    <property type="term" value="F:ATP hydrolysis activity"/>
    <property type="evidence" value="ECO:0007669"/>
    <property type="project" value="InterPro"/>
</dbReference>
<dbReference type="Pfam" id="PF00004">
    <property type="entry name" value="AAA"/>
    <property type="match status" value="1"/>
</dbReference>
<keyword evidence="2 6" id="KW-0067">ATP-binding</keyword>
<keyword evidence="6" id="KW-0378">Hydrolase</keyword>
<dbReference type="Pfam" id="PF07724">
    <property type="entry name" value="AAA_2"/>
    <property type="match status" value="1"/>
</dbReference>
<dbReference type="Gene3D" id="3.30.160.20">
    <property type="match status" value="1"/>
</dbReference>